<dbReference type="OrthoDB" id="7470453at2"/>
<evidence type="ECO:0000313" key="3">
    <source>
        <dbReference type="Proteomes" id="UP000197290"/>
    </source>
</evidence>
<keyword evidence="3" id="KW-1185">Reference proteome</keyword>
<protein>
    <recommendedName>
        <fullName evidence="4">Secreted protein</fullName>
    </recommendedName>
</protein>
<gene>
    <name evidence="2" type="ORF">SPDO_07130</name>
</gene>
<evidence type="ECO:0008006" key="4">
    <source>
        <dbReference type="Google" id="ProtNLM"/>
    </source>
</evidence>
<name>A0A245ZVQ6_9SPHN</name>
<dbReference type="PROSITE" id="PS51257">
    <property type="entry name" value="PROKAR_LIPOPROTEIN"/>
    <property type="match status" value="1"/>
</dbReference>
<evidence type="ECO:0000256" key="1">
    <source>
        <dbReference type="SAM" id="SignalP"/>
    </source>
</evidence>
<reference evidence="2 3" key="1">
    <citation type="submission" date="2017-03" db="EMBL/GenBank/DDBJ databases">
        <title>Genome sequence of Sphingomonas dokdonensis DSM 21029.</title>
        <authorList>
            <person name="Poehlein A."/>
            <person name="Wuebbeler J.H."/>
            <person name="Steinbuechel A."/>
            <person name="Daniel R."/>
        </authorList>
    </citation>
    <scope>NUCLEOTIDE SEQUENCE [LARGE SCALE GENOMIC DNA]</scope>
    <source>
        <strain evidence="2 3">DSM 21029</strain>
    </source>
</reference>
<dbReference type="EMBL" id="NBBI01000001">
    <property type="protein sequence ID" value="OWK33825.1"/>
    <property type="molecule type" value="Genomic_DNA"/>
</dbReference>
<dbReference type="Proteomes" id="UP000197290">
    <property type="component" value="Unassembled WGS sequence"/>
</dbReference>
<keyword evidence="1" id="KW-0732">Signal</keyword>
<evidence type="ECO:0000313" key="2">
    <source>
        <dbReference type="EMBL" id="OWK33825.1"/>
    </source>
</evidence>
<comment type="caution">
    <text evidence="2">The sequence shown here is derived from an EMBL/GenBank/DDBJ whole genome shotgun (WGS) entry which is preliminary data.</text>
</comment>
<organism evidence="2 3">
    <name type="scientific">Sphingomonas dokdonensis</name>
    <dbReference type="NCBI Taxonomy" id="344880"/>
    <lineage>
        <taxon>Bacteria</taxon>
        <taxon>Pseudomonadati</taxon>
        <taxon>Pseudomonadota</taxon>
        <taxon>Alphaproteobacteria</taxon>
        <taxon>Sphingomonadales</taxon>
        <taxon>Sphingomonadaceae</taxon>
        <taxon>Sphingomonas</taxon>
    </lineage>
</organism>
<dbReference type="AlphaFoldDB" id="A0A245ZVQ6"/>
<feature type="signal peptide" evidence="1">
    <location>
        <begin position="1"/>
        <end position="28"/>
    </location>
</feature>
<sequence length="291" mass="30312">MLRRDPRSATFRSAAATAALTLSALSLASCDQKEPTANTADVPAAAPADANETAAPVVPLPLPPLTRSDLVSAATQAASSFAQGEASPTSDPLVGRNFAVRIPFGCTGPTVADASATDGSGLPVWSWSTDHKAIQLRMTPSDWTDSALLAKAGAPDTWEAVEGFWLPRPWLLAETCPAVQADPLQTGTPPASPQTIGLAAAFEKGGSRLGRRNGRAYEHSIRGEGDAAPTPPTAGFRMRLEGRIASYPSGRAIECSASGPDQRPVCIVAIRLDRVAYEDAEGATLSEWRPG</sequence>
<feature type="chain" id="PRO_5013009654" description="Secreted protein" evidence="1">
    <location>
        <begin position="29"/>
        <end position="291"/>
    </location>
</feature>
<accession>A0A245ZVQ6</accession>
<proteinExistence type="predicted"/>